<dbReference type="InterPro" id="IPR029063">
    <property type="entry name" value="SAM-dependent_MTases_sf"/>
</dbReference>
<protein>
    <submittedName>
        <fullName evidence="2">FkbM family methyltransferase</fullName>
    </submittedName>
</protein>
<dbReference type="GO" id="GO:0032259">
    <property type="term" value="P:methylation"/>
    <property type="evidence" value="ECO:0007669"/>
    <property type="project" value="UniProtKB-KW"/>
</dbReference>
<dbReference type="GO" id="GO:0008168">
    <property type="term" value="F:methyltransferase activity"/>
    <property type="evidence" value="ECO:0007669"/>
    <property type="project" value="UniProtKB-KW"/>
</dbReference>
<dbReference type="PANTHER" id="PTHR34203:SF15">
    <property type="entry name" value="SLL1173 PROTEIN"/>
    <property type="match status" value="1"/>
</dbReference>
<reference evidence="2" key="1">
    <citation type="submission" date="2022-03" db="EMBL/GenBank/DDBJ databases">
        <authorList>
            <person name="Santos J.D.N."/>
            <person name="Kallscheuer N."/>
            <person name="Jogler C."/>
            <person name="Lage O.M."/>
        </authorList>
    </citation>
    <scope>NUCLEOTIDE SEQUENCE</scope>
    <source>
        <strain evidence="2">M600PL45_2</strain>
    </source>
</reference>
<comment type="caution">
    <text evidence="2">The sequence shown here is derived from an EMBL/GenBank/DDBJ whole genome shotgun (WGS) entry which is preliminary data.</text>
</comment>
<evidence type="ECO:0000313" key="2">
    <source>
        <dbReference type="EMBL" id="MCH6161577.1"/>
    </source>
</evidence>
<accession>A0ABS9SZ89</accession>
<dbReference type="Gene3D" id="3.40.50.150">
    <property type="entry name" value="Vaccinia Virus protein VP39"/>
    <property type="match status" value="1"/>
</dbReference>
<dbReference type="EMBL" id="JAKWJU010000002">
    <property type="protein sequence ID" value="MCH6161577.1"/>
    <property type="molecule type" value="Genomic_DNA"/>
</dbReference>
<dbReference type="RefSeq" id="WP_241063199.1">
    <property type="nucleotide sequence ID" value="NZ_JAKWJU010000002.1"/>
</dbReference>
<feature type="domain" description="Methyltransferase FkbM" evidence="1">
    <location>
        <begin position="93"/>
        <end position="259"/>
    </location>
</feature>
<organism evidence="2 3">
    <name type="scientific">Streptomyces marispadix</name>
    <dbReference type="NCBI Taxonomy" id="2922868"/>
    <lineage>
        <taxon>Bacteria</taxon>
        <taxon>Bacillati</taxon>
        <taxon>Actinomycetota</taxon>
        <taxon>Actinomycetes</taxon>
        <taxon>Kitasatosporales</taxon>
        <taxon>Streptomycetaceae</taxon>
        <taxon>Streptomyces</taxon>
    </lineage>
</organism>
<gene>
    <name evidence="2" type="ORF">MMA15_14590</name>
</gene>
<keyword evidence="2" id="KW-0808">Transferase</keyword>
<dbReference type="NCBIfam" id="TIGR01444">
    <property type="entry name" value="fkbM_fam"/>
    <property type="match status" value="1"/>
</dbReference>
<dbReference type="SUPFAM" id="SSF53335">
    <property type="entry name" value="S-adenosyl-L-methionine-dependent methyltransferases"/>
    <property type="match status" value="1"/>
</dbReference>
<keyword evidence="3" id="KW-1185">Reference proteome</keyword>
<evidence type="ECO:0000259" key="1">
    <source>
        <dbReference type="Pfam" id="PF05050"/>
    </source>
</evidence>
<dbReference type="Pfam" id="PF05050">
    <property type="entry name" value="Methyltransf_21"/>
    <property type="match status" value="1"/>
</dbReference>
<proteinExistence type="predicted"/>
<dbReference type="InterPro" id="IPR052514">
    <property type="entry name" value="SAM-dependent_MTase"/>
</dbReference>
<sequence>MGVDGRRFLWGLGRNYVRYSPGTLGKNMLARVYLTPHLREHSVRREARTRFGARLLVDSEDLIQRHLYMFGVWEPHLTHWLQARLKPGDVFVDVGANIGYFSVLGSSLVGPNGTVVAVEASPAFHRRLVQHAYMNGCGNLRAIQAAASDRDETLRFVQASSRNAGATSTVPYTGPTESEFEVDAHPLTQLLSETELGRARVIKIDVEGAEGAAVRGLKPVLSQLRADVEVVVEVTPERMRALGDSVDELLATFQDRGFHTYQLDNDYDPGSYPAAIRRPRPPRRWLEPVTEEMDLVFSRIDAELLA</sequence>
<keyword evidence="2" id="KW-0489">Methyltransferase</keyword>
<dbReference type="Proteomes" id="UP001166784">
    <property type="component" value="Unassembled WGS sequence"/>
</dbReference>
<evidence type="ECO:0000313" key="3">
    <source>
        <dbReference type="Proteomes" id="UP001166784"/>
    </source>
</evidence>
<name>A0ABS9SZ89_9ACTN</name>
<dbReference type="PANTHER" id="PTHR34203">
    <property type="entry name" value="METHYLTRANSFERASE, FKBM FAMILY PROTEIN"/>
    <property type="match status" value="1"/>
</dbReference>
<dbReference type="InterPro" id="IPR006342">
    <property type="entry name" value="FkbM_mtfrase"/>
</dbReference>
<reference evidence="2" key="2">
    <citation type="journal article" date="2023" name="Int. J. Syst. Evol. Microbiol.">
        <title>Streptomyces marispadix sp. nov., isolated from marine beach sediment of the Northern Coast of Portugal.</title>
        <authorList>
            <person name="dos Santos J.D.N."/>
            <person name="Vitorino I.R."/>
            <person name="Kallscheuer N."/>
            <person name="Srivastava A."/>
            <person name="Krautwurst S."/>
            <person name="Marz M."/>
            <person name="Jogler C."/>
            <person name="Lobo Da Cunha A."/>
            <person name="Catita J."/>
            <person name="Goncalves H."/>
            <person name="Gonzalez I."/>
            <person name="Reyes F."/>
            <person name="Lage O.M."/>
        </authorList>
    </citation>
    <scope>NUCLEOTIDE SEQUENCE</scope>
    <source>
        <strain evidence="2">M600PL45_2</strain>
    </source>
</reference>